<evidence type="ECO:0000256" key="1">
    <source>
        <dbReference type="SAM" id="MobiDB-lite"/>
    </source>
</evidence>
<feature type="chain" id="PRO_5038556826" description="Copper chaperone NosL" evidence="2">
    <location>
        <begin position="21"/>
        <end position="203"/>
    </location>
</feature>
<proteinExistence type="predicted"/>
<gene>
    <name evidence="3" type="ORF">CGZ75_00565</name>
</gene>
<organism evidence="3 4">
    <name type="scientific">Paenibacillus herberti</name>
    <dbReference type="NCBI Taxonomy" id="1619309"/>
    <lineage>
        <taxon>Bacteria</taxon>
        <taxon>Bacillati</taxon>
        <taxon>Bacillota</taxon>
        <taxon>Bacilli</taxon>
        <taxon>Bacillales</taxon>
        <taxon>Paenibacillaceae</taxon>
        <taxon>Paenibacillus</taxon>
    </lineage>
</organism>
<dbReference type="AlphaFoldDB" id="A0A229NZ96"/>
<name>A0A229NZ96_9BACL</name>
<dbReference type="EMBL" id="NMUQ01000001">
    <property type="protein sequence ID" value="OXM15273.1"/>
    <property type="molecule type" value="Genomic_DNA"/>
</dbReference>
<dbReference type="InterPro" id="IPR008719">
    <property type="entry name" value="N2O_reductase_NosL"/>
</dbReference>
<dbReference type="OrthoDB" id="9792749at2"/>
<dbReference type="RefSeq" id="WP_089522157.1">
    <property type="nucleotide sequence ID" value="NZ_NMUQ01000001.1"/>
</dbReference>
<evidence type="ECO:0000313" key="3">
    <source>
        <dbReference type="EMBL" id="OXM15273.1"/>
    </source>
</evidence>
<reference evidence="3 4" key="1">
    <citation type="submission" date="2017-07" db="EMBL/GenBank/DDBJ databases">
        <title>Paenibacillus herberti R33 genome sequencing and assembly.</title>
        <authorList>
            <person name="Su W."/>
        </authorList>
    </citation>
    <scope>NUCLEOTIDE SEQUENCE [LARGE SCALE GENOMIC DNA]</scope>
    <source>
        <strain evidence="3 4">R33</strain>
    </source>
</reference>
<accession>A0A229NZ96</accession>
<feature type="signal peptide" evidence="2">
    <location>
        <begin position="1"/>
        <end position="20"/>
    </location>
</feature>
<sequence>MKKRMTAMLMVALTIMLIAAGCGKASHEPVAVDESVDKCAICNMAVRDDAYAVQLTTKGGKTFKFDDIGCMNDWKSKNTDAAISAEYVRDYNDKAWVAYNDATYVYDADFKSPMAYGVYSFKDKKAAESFVGEQGKGKLMTAQELASHNWAQNKEQMNMGDSGHEDGMDMGTNEGAEMDMGANEGSGMDMSGNTSPTDNSGSH</sequence>
<dbReference type="PANTHER" id="PTHR41247">
    <property type="entry name" value="HTH-TYPE TRANSCRIPTIONAL REPRESSOR YCNK"/>
    <property type="match status" value="1"/>
</dbReference>
<dbReference type="SUPFAM" id="SSF160387">
    <property type="entry name" value="NosL/MerB-like"/>
    <property type="match status" value="1"/>
</dbReference>
<dbReference type="Pfam" id="PF05573">
    <property type="entry name" value="NosL"/>
    <property type="match status" value="1"/>
</dbReference>
<comment type="caution">
    <text evidence="3">The sequence shown here is derived from an EMBL/GenBank/DDBJ whole genome shotgun (WGS) entry which is preliminary data.</text>
</comment>
<keyword evidence="2" id="KW-0732">Signal</keyword>
<feature type="region of interest" description="Disordered" evidence="1">
    <location>
        <begin position="160"/>
        <end position="203"/>
    </location>
</feature>
<protein>
    <recommendedName>
        <fullName evidence="5">Copper chaperone NosL</fullName>
    </recommendedName>
</protein>
<feature type="compositionally biased region" description="Polar residues" evidence="1">
    <location>
        <begin position="191"/>
        <end position="203"/>
    </location>
</feature>
<evidence type="ECO:0000313" key="4">
    <source>
        <dbReference type="Proteomes" id="UP000215145"/>
    </source>
</evidence>
<dbReference type="PANTHER" id="PTHR41247:SF1">
    <property type="entry name" value="HTH-TYPE TRANSCRIPTIONAL REPRESSOR YCNK"/>
    <property type="match status" value="1"/>
</dbReference>
<dbReference type="Proteomes" id="UP000215145">
    <property type="component" value="Unassembled WGS sequence"/>
</dbReference>
<evidence type="ECO:0008006" key="5">
    <source>
        <dbReference type="Google" id="ProtNLM"/>
    </source>
</evidence>
<evidence type="ECO:0000256" key="2">
    <source>
        <dbReference type="SAM" id="SignalP"/>
    </source>
</evidence>
<dbReference type="PROSITE" id="PS51257">
    <property type="entry name" value="PROKAR_LIPOPROTEIN"/>
    <property type="match status" value="1"/>
</dbReference>
<keyword evidence="4" id="KW-1185">Reference proteome</keyword>